<dbReference type="EC" id="3.1.1.-" evidence="2"/>
<comment type="similarity">
    <text evidence="1 2">Belongs to the DTD family.</text>
</comment>
<dbReference type="CDD" id="cd00563">
    <property type="entry name" value="Dtyr_deacylase"/>
    <property type="match status" value="1"/>
</dbReference>
<name>A0A0S3QUH0_THET7</name>
<keyword evidence="2" id="KW-0963">Cytoplasm</keyword>
<dbReference type="Gene3D" id="3.50.80.10">
    <property type="entry name" value="D-tyrosyl-tRNA(Tyr) deacylase"/>
    <property type="match status" value="1"/>
</dbReference>
<dbReference type="InterPro" id="IPR023509">
    <property type="entry name" value="DTD-like_sf"/>
</dbReference>
<dbReference type="GO" id="GO:0106026">
    <property type="term" value="F:Gly-tRNA(Ala) deacylase activity"/>
    <property type="evidence" value="ECO:0007669"/>
    <property type="project" value="UniProtKB-UniRule"/>
</dbReference>
<keyword evidence="4" id="KW-1185">Reference proteome</keyword>
<feature type="short sequence motif" description="Gly-cisPro motif, important for rejection of L-amino acids" evidence="2">
    <location>
        <begin position="138"/>
        <end position="139"/>
    </location>
</feature>
<comment type="subunit">
    <text evidence="2">Homodimer.</text>
</comment>
<gene>
    <name evidence="2 3" type="primary">dtd</name>
    <name evidence="3" type="ORF">TST_1181</name>
</gene>
<dbReference type="EC" id="3.1.1.96" evidence="2"/>
<dbReference type="PANTHER" id="PTHR10472:SF5">
    <property type="entry name" value="D-AMINOACYL-TRNA DEACYLASE 1"/>
    <property type="match status" value="1"/>
</dbReference>
<evidence type="ECO:0000313" key="4">
    <source>
        <dbReference type="Proteomes" id="UP000063234"/>
    </source>
</evidence>
<evidence type="ECO:0000313" key="3">
    <source>
        <dbReference type="EMBL" id="BAT71973.1"/>
    </source>
</evidence>
<dbReference type="Pfam" id="PF02580">
    <property type="entry name" value="Tyr_Deacylase"/>
    <property type="match status" value="1"/>
</dbReference>
<dbReference type="OrthoDB" id="9801395at2"/>
<keyword evidence="2" id="KW-0694">RNA-binding</keyword>
<dbReference type="HAMAP" id="MF_00518">
    <property type="entry name" value="Deacylase_Dtd"/>
    <property type="match status" value="1"/>
</dbReference>
<dbReference type="STRING" id="1298851.TST_1181"/>
<evidence type="ECO:0000256" key="2">
    <source>
        <dbReference type="HAMAP-Rule" id="MF_00518"/>
    </source>
</evidence>
<dbReference type="PANTHER" id="PTHR10472">
    <property type="entry name" value="D-TYROSYL-TRNA TYR DEACYLASE"/>
    <property type="match status" value="1"/>
</dbReference>
<dbReference type="KEGG" id="ttk:TST_1181"/>
<dbReference type="SUPFAM" id="SSF69500">
    <property type="entry name" value="DTD-like"/>
    <property type="match status" value="1"/>
</dbReference>
<dbReference type="EMBL" id="AP013035">
    <property type="protein sequence ID" value="BAT71973.1"/>
    <property type="molecule type" value="Genomic_DNA"/>
</dbReference>
<dbReference type="GO" id="GO:0000049">
    <property type="term" value="F:tRNA binding"/>
    <property type="evidence" value="ECO:0007669"/>
    <property type="project" value="UniProtKB-UniRule"/>
</dbReference>
<organism evidence="3 4">
    <name type="scientific">Thermosulfidibacter takaii (strain DSM 17441 / JCM 13301 / NBRC 103674 / ABI70S6)</name>
    <dbReference type="NCBI Taxonomy" id="1298851"/>
    <lineage>
        <taxon>Bacteria</taxon>
        <taxon>Pseudomonadati</taxon>
        <taxon>Thermosulfidibacterota</taxon>
        <taxon>Thermosulfidibacteria</taxon>
        <taxon>Thermosulfidibacterales</taxon>
        <taxon>Thermosulfidibacteraceae</taxon>
    </lineage>
</organism>
<proteinExistence type="inferred from homology"/>
<dbReference type="Proteomes" id="UP000063234">
    <property type="component" value="Chromosome"/>
</dbReference>
<comment type="domain">
    <text evidence="2">A Gly-cisPro motif from one monomer fits into the active site of the other monomer to allow specific chiral rejection of L-amino acids.</text>
</comment>
<evidence type="ECO:0000256" key="1">
    <source>
        <dbReference type="ARBA" id="ARBA00009673"/>
    </source>
</evidence>
<dbReference type="AlphaFoldDB" id="A0A0S3QUH0"/>
<reference evidence="4" key="1">
    <citation type="journal article" date="2018" name="Science">
        <title>A primordial and reversible TCA cycle in a facultatively chemolithoautotrophic thermophile.</title>
        <authorList>
            <person name="Nunoura T."/>
            <person name="Chikaraishi Y."/>
            <person name="Izaki R."/>
            <person name="Suwa T."/>
            <person name="Sato T."/>
            <person name="Harada T."/>
            <person name="Mori K."/>
            <person name="Kato Y."/>
            <person name="Miyazaki M."/>
            <person name="Shimamura S."/>
            <person name="Yanagawa K."/>
            <person name="Shuto A."/>
            <person name="Ohkouchi N."/>
            <person name="Fujita N."/>
            <person name="Takaki Y."/>
            <person name="Atomi H."/>
            <person name="Takai K."/>
        </authorList>
    </citation>
    <scope>NUCLEOTIDE SEQUENCE [LARGE SCALE GENOMIC DNA]</scope>
    <source>
        <strain evidence="4">DSM 17441 / JCM 13301 / NBRC 103674 / ABI70S6</strain>
    </source>
</reference>
<comment type="catalytic activity">
    <reaction evidence="2">
        <text>a D-aminoacyl-tRNA + H2O = a tRNA + a D-alpha-amino acid + H(+)</text>
        <dbReference type="Rhea" id="RHEA:13953"/>
        <dbReference type="Rhea" id="RHEA-COMP:10123"/>
        <dbReference type="Rhea" id="RHEA-COMP:10124"/>
        <dbReference type="ChEBI" id="CHEBI:15377"/>
        <dbReference type="ChEBI" id="CHEBI:15378"/>
        <dbReference type="ChEBI" id="CHEBI:59871"/>
        <dbReference type="ChEBI" id="CHEBI:78442"/>
        <dbReference type="ChEBI" id="CHEBI:79333"/>
        <dbReference type="EC" id="3.1.1.96"/>
    </reaction>
</comment>
<protein>
    <recommendedName>
        <fullName evidence="2">D-aminoacyl-tRNA deacylase</fullName>
        <shortName evidence="2">DTD</shortName>
        <ecNumber evidence="2">3.1.1.96</ecNumber>
    </recommendedName>
    <alternativeName>
        <fullName evidence="2">Gly-tRNA(Ala) deacylase</fullName>
        <ecNumber evidence="2">3.1.1.-</ecNumber>
    </alternativeName>
</protein>
<comment type="catalytic activity">
    <reaction evidence="2">
        <text>glycyl-tRNA(Ala) + H2O = tRNA(Ala) + glycine + H(+)</text>
        <dbReference type="Rhea" id="RHEA:53744"/>
        <dbReference type="Rhea" id="RHEA-COMP:9657"/>
        <dbReference type="Rhea" id="RHEA-COMP:13640"/>
        <dbReference type="ChEBI" id="CHEBI:15377"/>
        <dbReference type="ChEBI" id="CHEBI:15378"/>
        <dbReference type="ChEBI" id="CHEBI:57305"/>
        <dbReference type="ChEBI" id="CHEBI:78442"/>
        <dbReference type="ChEBI" id="CHEBI:78522"/>
    </reaction>
</comment>
<comment type="subcellular location">
    <subcellularLocation>
        <location evidence="2">Cytoplasm</location>
    </subcellularLocation>
</comment>
<sequence length="151" mass="17319">MKAVIQRVNKSWVEVDGKIVGAINKGINCLLGVEQQDDEEQAIWLADKIVNLRIFEDQQGKMNLSLLDINGELLVVSQFTLLADCIKGRRPSFTRAAPPKEAERLYNFFIDYLRQKYNIKVETGMFGAMMKVYIENDGPVTFIIDTREKFK</sequence>
<dbReference type="GO" id="GO:0019478">
    <property type="term" value="P:D-amino acid catabolic process"/>
    <property type="evidence" value="ECO:0007669"/>
    <property type="project" value="UniProtKB-UniRule"/>
</dbReference>
<keyword evidence="2" id="KW-0820">tRNA-binding</keyword>
<comment type="function">
    <text evidence="2">An aminoacyl-tRNA editing enzyme that deacylates mischarged D-aminoacyl-tRNAs. Also deacylates mischarged glycyl-tRNA(Ala), protecting cells against glycine mischarging by AlaRS. Acts via tRNA-based rather than protein-based catalysis; rejects L-amino acids rather than detecting D-amino acids in the active site. By recycling D-aminoacyl-tRNA to D-amino acids and free tRNA molecules, this enzyme counteracts the toxicity associated with the formation of D-aminoacyl-tRNA entities in vivo and helps enforce protein L-homochirality.</text>
</comment>
<dbReference type="RefSeq" id="WP_068549963.1">
    <property type="nucleotide sequence ID" value="NZ_AP013035.1"/>
</dbReference>
<accession>A0A0S3QUH0</accession>
<dbReference type="NCBIfam" id="TIGR00256">
    <property type="entry name" value="D-aminoacyl-tRNA deacylase"/>
    <property type="match status" value="1"/>
</dbReference>
<dbReference type="GO" id="GO:0005737">
    <property type="term" value="C:cytoplasm"/>
    <property type="evidence" value="ECO:0007669"/>
    <property type="project" value="UniProtKB-SubCell"/>
</dbReference>
<dbReference type="PATRIC" id="fig|1298851.3.peg.1240"/>
<dbReference type="GO" id="GO:0043908">
    <property type="term" value="F:Ser(Gly)-tRNA(Ala) hydrolase activity"/>
    <property type="evidence" value="ECO:0007669"/>
    <property type="project" value="UniProtKB-UniRule"/>
</dbReference>
<dbReference type="InterPro" id="IPR003732">
    <property type="entry name" value="Daa-tRNA_deacyls_DTD"/>
</dbReference>
<keyword evidence="2 3" id="KW-0378">Hydrolase</keyword>
<dbReference type="GO" id="GO:0051500">
    <property type="term" value="F:D-tyrosyl-tRNA(Tyr) deacylase activity"/>
    <property type="evidence" value="ECO:0007669"/>
    <property type="project" value="TreeGrafter"/>
</dbReference>
<dbReference type="FunFam" id="3.50.80.10:FF:000001">
    <property type="entry name" value="D-aminoacyl-tRNA deacylase"/>
    <property type="match status" value="1"/>
</dbReference>